<proteinExistence type="predicted"/>
<evidence type="ECO:0000313" key="5">
    <source>
        <dbReference type="EMBL" id="EGZ20668.1"/>
    </source>
</evidence>
<dbReference type="PANTHER" id="PTHR33206">
    <property type="entry name" value="PROTEIN CBG10425"/>
    <property type="match status" value="1"/>
</dbReference>
<dbReference type="InterPro" id="IPR045379">
    <property type="entry name" value="Crinkler_N"/>
</dbReference>
<dbReference type="GeneID" id="20645840"/>
<evidence type="ECO:0000256" key="3">
    <source>
        <dbReference type="ARBA" id="ARBA00022525"/>
    </source>
</evidence>
<sequence>MVKLFCAIVGAAGSAFPVDIDAGQSVGDLKKAIKAEKTNKLKDIDAGDLQLFLAKTADGAWLDGAGAASVALDERGYPQGFGQMDPTLWIKNPKHFGDNFQPGEGQVHVLVKVPEQEHAQTGLWLVTGSVDNALITKGIRCKLYWMATLRIGYYDPTRCIGNKNVAFWYEDKKLCFHVLFETKDAALLFETDLRTGPQTLGSPLTNQVVETRVAPANAVSTDLQRVFYCDYVPDDSESPQNTVSSISLTTSVSNLDSSTDEFRFQRIEDAKFFLPYGKAESCHLVSRKQSRDHKREFAKYDRDSNNRLALSREMHGWFDGMSIEVPIVNMLPGSVEENQSIGNRRKVEVFVKVLDAQCTDRVFSRLKGGSTTTDDPLMMKTFVHNLPARGKMVKLFCAIVGAAGSAFPVDIDAGQSVGDLKDATKAKNPATITCDAKDLQLFLAKTADGAWLDGAGAASVALDERGYPQGFGQMDPTLWIKNPKHFGDNFQPGEGQVHVLVKVPEQEHAQTGLWLVTGSVDNALITKGIRCKLYWMATLRIGYYDPTRCIGNKNRVFYCDYVPDDSESPQNTVSSISLTTSVSNLDSSTDEFRFQRIEDAKFFLPYGKAESCHLVSKKQSRDHKREFAKYDRDSNNRLALSREMHGWFDGMSIEVPIVNMLPGSVEENQSIGNRRKVEVFVKVLDAQCTDRVFSRLKGGSTTTDDPLMMKTFVHEDSKYRFYQGKNMESHLYEGIQPAEFYDKHENVLATQKSAFKVNIALGYKLVSRTDDSETRYFHPNISNTSVCSTPVAINSKADIRKKVISEIRSMELADKLNYPRSGYMVKGITGFKIYIYQRDHALGDSEAVIPKVIRDNKHVINFPKTNNKCVFHCIAYHKQEGAKKDPRRIQALEITYTLGLFRNFKPIDILQFDELEECFKLNINVFNMDVETGKVECIRCSDKDYDSINILPHENHALYITNVDMLQQKYQCSTCEMMFVSSDKLRNHTKNQCELVNIESFPAQPTIYQPAPNSLRSMLTKYSIKDADHYIDHFIVYDFEAILKPTGGAMLYPKELLKDMLQYIKEVAAKIQQYNVSKSESLLRKIINVHGLTDAEVPGLDLGKTYKMDDVNAWIQNGEFACFFDFHSKLTFGKKRSDYGKLKQCIGQVPVFGFNSGRYDIDLIKADLFAVIGTDNIISVIKNPSYMCIATSDMKMLDISNYVPAGTSYATYLSTYLGECKCDDKIRCVCGLGKGIFPYEYITSFDVLSQPEVPPKSAFDSALRSTSISDEDYIMYQTCFNNLQQPSKEPAEAFDFPASRLSGYKTQDADADREFNTTLEHLNDLLERQKYLCGLCYKQLTADTASADRINNKLGHIDGNILISCVGCNVARKNMSLKGFRHKKLLEFNSDRYAKRNETKIRGGRICKKIIGYDANALYLWALGNEMPCGRLTTIEAYTGIVDDIVNDKIFGFLECDIRTPEHLKPYFSEIFKNTLIDCSDRSVIGQHMFEYNEERKQSRAKPASKLIGSYFGEKILIYAPLLKWYISHGMEITKTYSFIKASSHKAFAPFMEAVSSARREGDENVKSICKIIIEKMMKLVGNSAFGRSGMDMSKHKEVRYESDDKAIKAKIEHFTFHGMEELNDSCEFTMKKRKLNNKNPIHLSIAIYQLAKLRMLQFYYDCIDFYFDRSEFQYQEMDTDSAYIAFSCEKPYVECIKPELREHFQQHKYERFPRDYSEEMAQFDRRTPGLFKDEWSGDAMVSLSSKNYICYLPDESYKVKVSAKGVQQNGGRNGNILNLDGFESVVRGRITLQGTNKGFRLTLYQKAKELEPKITMKIVKEWYSNQSDIQRFQEQKMRYDGF</sequence>
<evidence type="ECO:0000256" key="1">
    <source>
        <dbReference type="ARBA" id="ARBA00004340"/>
    </source>
</evidence>
<dbReference type="InParanoid" id="G4ZBQ4"/>
<dbReference type="PANTHER" id="PTHR33206:SF1">
    <property type="entry name" value="DNA-DIRECTED DNA POLYMERASE"/>
    <property type="match status" value="1"/>
</dbReference>
<evidence type="ECO:0000256" key="2">
    <source>
        <dbReference type="ARBA" id="ARBA00004613"/>
    </source>
</evidence>
<dbReference type="GO" id="GO:0043657">
    <property type="term" value="C:host cell"/>
    <property type="evidence" value="ECO:0007669"/>
    <property type="project" value="UniProtKB-SubCell"/>
</dbReference>
<dbReference type="Pfam" id="PF20147">
    <property type="entry name" value="Crinkler"/>
    <property type="match status" value="2"/>
</dbReference>
<keyword evidence="3" id="KW-0964">Secreted</keyword>
<reference evidence="5 6" key="1">
    <citation type="journal article" date="2006" name="Science">
        <title>Phytophthora genome sequences uncover evolutionary origins and mechanisms of pathogenesis.</title>
        <authorList>
            <person name="Tyler B.M."/>
            <person name="Tripathy S."/>
            <person name="Zhang X."/>
            <person name="Dehal P."/>
            <person name="Jiang R.H."/>
            <person name="Aerts A."/>
            <person name="Arredondo F.D."/>
            <person name="Baxter L."/>
            <person name="Bensasson D."/>
            <person name="Beynon J.L."/>
            <person name="Chapman J."/>
            <person name="Damasceno C.M."/>
            <person name="Dorrance A.E."/>
            <person name="Dou D."/>
            <person name="Dickerman A.W."/>
            <person name="Dubchak I.L."/>
            <person name="Garbelotto M."/>
            <person name="Gijzen M."/>
            <person name="Gordon S.G."/>
            <person name="Govers F."/>
            <person name="Grunwald N.J."/>
            <person name="Huang W."/>
            <person name="Ivors K.L."/>
            <person name="Jones R.W."/>
            <person name="Kamoun S."/>
            <person name="Krampis K."/>
            <person name="Lamour K.H."/>
            <person name="Lee M.K."/>
            <person name="McDonald W.H."/>
            <person name="Medina M."/>
            <person name="Meijer H.J."/>
            <person name="Nordberg E.K."/>
            <person name="Maclean D.J."/>
            <person name="Ospina-Giraldo M.D."/>
            <person name="Morris P.F."/>
            <person name="Phuntumart V."/>
            <person name="Putnam N.H."/>
            <person name="Rash S."/>
            <person name="Rose J.K."/>
            <person name="Sakihama Y."/>
            <person name="Salamov A.A."/>
            <person name="Savidor A."/>
            <person name="Scheuring C.F."/>
            <person name="Smith B.M."/>
            <person name="Sobral B.W."/>
            <person name="Terry A."/>
            <person name="Torto-Alalibo T.A."/>
            <person name="Win J."/>
            <person name="Xu Z."/>
            <person name="Zhang H."/>
            <person name="Grigoriev I.V."/>
            <person name="Rokhsar D.S."/>
            <person name="Boore J.L."/>
        </authorList>
    </citation>
    <scope>NUCLEOTIDE SEQUENCE [LARGE SCALE GENOMIC DNA]</scope>
    <source>
        <strain evidence="5 6">P6497</strain>
    </source>
</reference>
<dbReference type="KEGG" id="psoj:PHYSODRAFT_328760"/>
<evidence type="ECO:0000313" key="6">
    <source>
        <dbReference type="Proteomes" id="UP000002640"/>
    </source>
</evidence>
<gene>
    <name evidence="5" type="ORF">PHYSODRAFT_328760</name>
</gene>
<organism evidence="5 6">
    <name type="scientific">Phytophthora sojae (strain P6497)</name>
    <name type="common">Soybean stem and root rot agent</name>
    <name type="synonym">Phytophthora megasperma f. sp. glycines</name>
    <dbReference type="NCBI Taxonomy" id="1094619"/>
    <lineage>
        <taxon>Eukaryota</taxon>
        <taxon>Sar</taxon>
        <taxon>Stramenopiles</taxon>
        <taxon>Oomycota</taxon>
        <taxon>Peronosporomycetes</taxon>
        <taxon>Peronosporales</taxon>
        <taxon>Peronosporaceae</taxon>
        <taxon>Phytophthora</taxon>
    </lineage>
</organism>
<dbReference type="Proteomes" id="UP000002640">
    <property type="component" value="Unassembled WGS sequence"/>
</dbReference>
<dbReference type="RefSeq" id="XP_009523385.1">
    <property type="nucleotide sequence ID" value="XM_009525090.1"/>
</dbReference>
<dbReference type="SUPFAM" id="SSF56672">
    <property type="entry name" value="DNA/RNA polymerases"/>
    <property type="match status" value="1"/>
</dbReference>
<feature type="domain" description="Crinkler effector protein N-terminal" evidence="4">
    <location>
        <begin position="2"/>
        <end position="112"/>
    </location>
</feature>
<comment type="subcellular location">
    <subcellularLocation>
        <location evidence="1">Host cell</location>
    </subcellularLocation>
    <subcellularLocation>
        <location evidence="2">Secreted</location>
    </subcellularLocation>
</comment>
<protein>
    <recommendedName>
        <fullName evidence="4">Crinkler effector protein N-terminal domain-containing protein</fullName>
    </recommendedName>
</protein>
<dbReference type="EMBL" id="JH159153">
    <property type="protein sequence ID" value="EGZ20668.1"/>
    <property type="molecule type" value="Genomic_DNA"/>
</dbReference>
<dbReference type="GO" id="GO:0005576">
    <property type="term" value="C:extracellular region"/>
    <property type="evidence" value="ECO:0007669"/>
    <property type="project" value="UniProtKB-SubCell"/>
</dbReference>
<name>G4ZBQ4_PHYSP</name>
<evidence type="ECO:0000259" key="4">
    <source>
        <dbReference type="Pfam" id="PF20147"/>
    </source>
</evidence>
<accession>G4ZBQ4</accession>
<feature type="domain" description="Crinkler effector protein N-terminal" evidence="4">
    <location>
        <begin position="393"/>
        <end position="502"/>
    </location>
</feature>
<dbReference type="InterPro" id="IPR043502">
    <property type="entry name" value="DNA/RNA_pol_sf"/>
</dbReference>
<keyword evidence="6" id="KW-1185">Reference proteome</keyword>